<reference evidence="1 2" key="1">
    <citation type="submission" date="2015-05" db="EMBL/GenBank/DDBJ databases">
        <title>Evolution of Trichinella species and genotypes.</title>
        <authorList>
            <person name="Korhonen P.K."/>
            <person name="Edoardo P."/>
            <person name="Giuseppe L.R."/>
            <person name="Gasser R.B."/>
        </authorList>
    </citation>
    <scope>NUCLEOTIDE SEQUENCE [LARGE SCALE GENOMIC DNA]</scope>
    <source>
        <strain evidence="1">ISS10</strain>
    </source>
</reference>
<comment type="caution">
    <text evidence="1">The sequence shown here is derived from an EMBL/GenBank/DDBJ whole genome shotgun (WGS) entry which is preliminary data.</text>
</comment>
<organism evidence="1 2">
    <name type="scientific">Trichinella nativa</name>
    <dbReference type="NCBI Taxonomy" id="6335"/>
    <lineage>
        <taxon>Eukaryota</taxon>
        <taxon>Metazoa</taxon>
        <taxon>Ecdysozoa</taxon>
        <taxon>Nematoda</taxon>
        <taxon>Enoplea</taxon>
        <taxon>Dorylaimia</taxon>
        <taxon>Trichinellida</taxon>
        <taxon>Trichinellidae</taxon>
        <taxon>Trichinella</taxon>
    </lineage>
</organism>
<dbReference type="AlphaFoldDB" id="A0A0V1L977"/>
<dbReference type="Proteomes" id="UP000054721">
    <property type="component" value="Unassembled WGS sequence"/>
</dbReference>
<keyword evidence="2" id="KW-1185">Reference proteome</keyword>
<name>A0A0V1L977_9BILA</name>
<protein>
    <submittedName>
        <fullName evidence="1">Uncharacterized protein</fullName>
    </submittedName>
</protein>
<sequence>MTIRILVQLVKCLAELGLHPLSEVIDCQQEEISCTKYFIFCVAFKQRGIAELLYLTSCKDLFTDTIKQRSEEQLSEKEKEKHFTLMM</sequence>
<proteinExistence type="predicted"/>
<gene>
    <name evidence="1" type="ORF">T02_2818</name>
</gene>
<evidence type="ECO:0000313" key="2">
    <source>
        <dbReference type="Proteomes" id="UP000054721"/>
    </source>
</evidence>
<evidence type="ECO:0000313" key="1">
    <source>
        <dbReference type="EMBL" id="KRZ56105.1"/>
    </source>
</evidence>
<accession>A0A0V1L977</accession>
<dbReference type="EMBL" id="JYDW01000101">
    <property type="protein sequence ID" value="KRZ56105.1"/>
    <property type="molecule type" value="Genomic_DNA"/>
</dbReference>